<sequence>MTLKAFVFDVFGTCVDWQTSVEKQLAAFLTERGLDASRALDMTLQWRKGYYEYCIGVGTQQNKEPYTLVDLVHRRLIKSILADSMSYKADETELDKLQDFWHKLEPHADTSEGIRRLKRKAITSTLSNGNMRLLVDMSKHADMQWDLIMSGELWQSTKPDPRVYRGAAEMLLMDYEEVVMVACHFSDLEYAKKAGLRTAFIYRPGESEPELGPGQMRRDGRNEPYIDYVVETIGELADLIT</sequence>
<protein>
    <submittedName>
        <fullName evidence="3">HAD-like domain-containing protein</fullName>
    </submittedName>
</protein>
<comment type="similarity">
    <text evidence="1">Belongs to the HAD-like hydrolase superfamily. S-2-haloalkanoic acid dehalogenase family.</text>
</comment>
<dbReference type="Gene3D" id="3.40.50.1000">
    <property type="entry name" value="HAD superfamily/HAD-like"/>
    <property type="match status" value="1"/>
</dbReference>
<dbReference type="PANTHER" id="PTHR43316:SF3">
    <property type="entry name" value="HALOACID DEHALOGENASE, TYPE II (AFU_ORTHOLOGUE AFUA_2G07750)-RELATED"/>
    <property type="match status" value="1"/>
</dbReference>
<dbReference type="Pfam" id="PF00702">
    <property type="entry name" value="Hydrolase"/>
    <property type="match status" value="1"/>
</dbReference>
<comment type="caution">
    <text evidence="3">The sequence shown here is derived from an EMBL/GenBank/DDBJ whole genome shotgun (WGS) entry which is preliminary data.</text>
</comment>
<dbReference type="RefSeq" id="XP_040728026.1">
    <property type="nucleotide sequence ID" value="XM_040870800.1"/>
</dbReference>
<dbReference type="SFLD" id="SFLDG01129">
    <property type="entry name" value="C1.5:_HAD__Beta-PGM__Phosphata"/>
    <property type="match status" value="1"/>
</dbReference>
<dbReference type="NCBIfam" id="TIGR01428">
    <property type="entry name" value="HAD_type_II"/>
    <property type="match status" value="1"/>
</dbReference>
<dbReference type="InterPro" id="IPR006328">
    <property type="entry name" value="2-HAD"/>
</dbReference>
<keyword evidence="4" id="KW-1185">Reference proteome</keyword>
<accession>A0A1Y2FU35</accession>
<dbReference type="AlphaFoldDB" id="A0A1Y2FU35"/>
<dbReference type="STRING" id="56484.A0A1Y2FU35"/>
<dbReference type="InterPro" id="IPR051540">
    <property type="entry name" value="S-2-haloacid_dehalogenase"/>
</dbReference>
<dbReference type="GeneID" id="63787399"/>
<gene>
    <name evidence="3" type="ORF">BCR37DRAFT_390081</name>
</gene>
<organism evidence="3 4">
    <name type="scientific">Protomyces lactucae-debilis</name>
    <dbReference type="NCBI Taxonomy" id="2754530"/>
    <lineage>
        <taxon>Eukaryota</taxon>
        <taxon>Fungi</taxon>
        <taxon>Dikarya</taxon>
        <taxon>Ascomycota</taxon>
        <taxon>Taphrinomycotina</taxon>
        <taxon>Taphrinomycetes</taxon>
        <taxon>Taphrinales</taxon>
        <taxon>Protomycetaceae</taxon>
        <taxon>Protomyces</taxon>
    </lineage>
</organism>
<name>A0A1Y2FU35_PROLT</name>
<evidence type="ECO:0000256" key="1">
    <source>
        <dbReference type="ARBA" id="ARBA00008106"/>
    </source>
</evidence>
<dbReference type="OrthoDB" id="40579at2759"/>
<dbReference type="PRINTS" id="PR00413">
    <property type="entry name" value="HADHALOGNASE"/>
</dbReference>
<dbReference type="SFLD" id="SFLDS00003">
    <property type="entry name" value="Haloacid_Dehalogenase"/>
    <property type="match status" value="1"/>
</dbReference>
<dbReference type="OMA" id="WHRLNPW"/>
<dbReference type="GO" id="GO:0016791">
    <property type="term" value="F:phosphatase activity"/>
    <property type="evidence" value="ECO:0007669"/>
    <property type="project" value="UniProtKB-ARBA"/>
</dbReference>
<dbReference type="GO" id="GO:0019120">
    <property type="term" value="F:hydrolase activity, acting on acid halide bonds, in C-halide compounds"/>
    <property type="evidence" value="ECO:0007669"/>
    <property type="project" value="InterPro"/>
</dbReference>
<evidence type="ECO:0000313" key="4">
    <source>
        <dbReference type="Proteomes" id="UP000193685"/>
    </source>
</evidence>
<dbReference type="Proteomes" id="UP000193685">
    <property type="component" value="Unassembled WGS sequence"/>
</dbReference>
<dbReference type="InterPro" id="IPR023198">
    <property type="entry name" value="PGP-like_dom2"/>
</dbReference>
<reference evidence="3 4" key="1">
    <citation type="submission" date="2016-07" db="EMBL/GenBank/DDBJ databases">
        <title>Pervasive Adenine N6-methylation of Active Genes in Fungi.</title>
        <authorList>
            <consortium name="DOE Joint Genome Institute"/>
            <person name="Mondo S.J."/>
            <person name="Dannebaum R.O."/>
            <person name="Kuo R.C."/>
            <person name="Labutti K."/>
            <person name="Haridas S."/>
            <person name="Kuo A."/>
            <person name="Salamov A."/>
            <person name="Ahrendt S.R."/>
            <person name="Lipzen A."/>
            <person name="Sullivan W."/>
            <person name="Andreopoulos W.B."/>
            <person name="Clum A."/>
            <person name="Lindquist E."/>
            <person name="Daum C."/>
            <person name="Ramamoorthy G.K."/>
            <person name="Gryganskyi A."/>
            <person name="Culley D."/>
            <person name="Magnuson J.K."/>
            <person name="James T.Y."/>
            <person name="O'Malley M.A."/>
            <person name="Stajich J.E."/>
            <person name="Spatafora J.W."/>
            <person name="Visel A."/>
            <person name="Grigoriev I.V."/>
        </authorList>
    </citation>
    <scope>NUCLEOTIDE SEQUENCE [LARGE SCALE GENOMIC DNA]</scope>
    <source>
        <strain evidence="3 4">12-1054</strain>
    </source>
</reference>
<dbReference type="InterPro" id="IPR036412">
    <property type="entry name" value="HAD-like_sf"/>
</dbReference>
<evidence type="ECO:0000256" key="2">
    <source>
        <dbReference type="ARBA" id="ARBA00022801"/>
    </source>
</evidence>
<dbReference type="PANTHER" id="PTHR43316">
    <property type="entry name" value="HYDROLASE, HALOACID DELAHOGENASE-RELATED"/>
    <property type="match status" value="1"/>
</dbReference>
<dbReference type="SUPFAM" id="SSF56784">
    <property type="entry name" value="HAD-like"/>
    <property type="match status" value="1"/>
</dbReference>
<dbReference type="InterPro" id="IPR006439">
    <property type="entry name" value="HAD-SF_hydro_IA"/>
</dbReference>
<keyword evidence="2" id="KW-0378">Hydrolase</keyword>
<proteinExistence type="inferred from homology"/>
<dbReference type="InterPro" id="IPR023214">
    <property type="entry name" value="HAD_sf"/>
</dbReference>
<evidence type="ECO:0000313" key="3">
    <source>
        <dbReference type="EMBL" id="ORY87531.1"/>
    </source>
</evidence>
<dbReference type="NCBIfam" id="TIGR01493">
    <property type="entry name" value="HAD-SF-IA-v2"/>
    <property type="match status" value="1"/>
</dbReference>
<dbReference type="Gene3D" id="1.10.150.240">
    <property type="entry name" value="Putative phosphatase, domain 2"/>
    <property type="match status" value="1"/>
</dbReference>
<dbReference type="EMBL" id="MCFI01000001">
    <property type="protein sequence ID" value="ORY87531.1"/>
    <property type="molecule type" value="Genomic_DNA"/>
</dbReference>